<dbReference type="Pfam" id="PF02534">
    <property type="entry name" value="T4SS-DNA_transf"/>
    <property type="match status" value="1"/>
</dbReference>
<sequence length="577" mass="62817">MSQAKGRSPLPEKLDFRFADATTTGAVSGKRGLQVADWLKGFDPLKGVDLFGSKSSGSSFDGVSTGWKIATEISKTVASHKARKKMEEDAARERERLRETLENPPPIHGSARWATATELNQARILQPLSALDTPASILLGVFPDPELNDRPVGQIHWNGEGHLITVAPTRSGKSTTMIVPNLLRYRGSCIVLDPKGELYRDTAGWRSTLGPVYRIAPFGKGSDGFNPLAAIDSFSDARALASLLMPPDPKAQNFFRNDAIAFLTALIMFVVKGAPPERRTMQEIRDITAGPLAGLQQIAEDMANSGVSAIANPATTMLGKRREALATLRDTFNSELAIWDDPGISEATREGIDFKALKDSPATVYITVPFDKMEAYSSFLKVILASALDAMLRNERQPDIPVLFVLDEFLSLGPFPQFRDAIRTHAGAGVRLWFFLQDLSTLEEHYPSSWKTFLNSAVKMFFGTNDAFTGRLVSELLLGEATVAHITGGVSSSGSTTGSEFFDKSTTRGHSINANVQFSQRPLLTATEVVSLLSTTNPDHTRTGIITIGQISRPIKVRLVPWFLGQTCKARAALPVL</sequence>
<dbReference type="Gene3D" id="3.40.50.300">
    <property type="entry name" value="P-loop containing nucleotide triphosphate hydrolases"/>
    <property type="match status" value="1"/>
</dbReference>
<keyword evidence="5" id="KW-0184">Conjugation</keyword>
<dbReference type="GO" id="GO:0005886">
    <property type="term" value="C:plasma membrane"/>
    <property type="evidence" value="ECO:0007669"/>
    <property type="project" value="UniProtKB-SubCell"/>
</dbReference>
<dbReference type="RefSeq" id="WP_160788013.1">
    <property type="nucleotide sequence ID" value="NZ_CP086614.1"/>
</dbReference>
<dbReference type="PANTHER" id="PTHR37937:SF1">
    <property type="entry name" value="CONJUGATIVE TRANSFER: DNA TRANSPORT"/>
    <property type="match status" value="1"/>
</dbReference>
<dbReference type="OrthoDB" id="9759295at2"/>
<keyword evidence="4" id="KW-0812">Transmembrane</keyword>
<evidence type="ECO:0000256" key="3">
    <source>
        <dbReference type="ARBA" id="ARBA00022475"/>
    </source>
</evidence>
<keyword evidence="3" id="KW-1003">Cell membrane</keyword>
<evidence type="ECO:0000256" key="2">
    <source>
        <dbReference type="ARBA" id="ARBA00008806"/>
    </source>
</evidence>
<evidence type="ECO:0000256" key="5">
    <source>
        <dbReference type="ARBA" id="ARBA00022971"/>
    </source>
</evidence>
<dbReference type="CDD" id="cd01127">
    <property type="entry name" value="TrwB_TraG_TraD_VirD4"/>
    <property type="match status" value="1"/>
</dbReference>
<evidence type="ECO:0000256" key="7">
    <source>
        <dbReference type="ARBA" id="ARBA00023136"/>
    </source>
</evidence>
<dbReference type="Proteomes" id="UP000440304">
    <property type="component" value="Unassembled WGS sequence"/>
</dbReference>
<evidence type="ECO:0000313" key="8">
    <source>
        <dbReference type="EMBL" id="MXO02829.1"/>
    </source>
</evidence>
<comment type="subcellular location">
    <subcellularLocation>
        <location evidence="1">Cell membrane</location>
        <topology evidence="1">Multi-pass membrane protein</topology>
    </subcellularLocation>
</comment>
<dbReference type="InterPro" id="IPR003688">
    <property type="entry name" value="TraG/VirD4"/>
</dbReference>
<gene>
    <name evidence="8" type="ORF">GR156_21205</name>
</gene>
<dbReference type="SUPFAM" id="SSF52540">
    <property type="entry name" value="P-loop containing nucleoside triphosphate hydrolases"/>
    <property type="match status" value="1"/>
</dbReference>
<evidence type="ECO:0000313" key="9">
    <source>
        <dbReference type="Proteomes" id="UP000440304"/>
    </source>
</evidence>
<reference evidence="8 9" key="1">
    <citation type="submission" date="2019-12" db="EMBL/GenBank/DDBJ databases">
        <title>Shinella granuli gen. nov., sp. nov., and proposal of the reclassification of Zoogloea ramigera ATCC 19623 as Shinella zoogloeoides sp. nov.</title>
        <authorList>
            <person name="Gao J."/>
        </authorList>
    </citation>
    <scope>NUCLEOTIDE SEQUENCE [LARGE SCALE GENOMIC DNA]</scope>
    <source>
        <strain evidence="8 9">DSM 287</strain>
    </source>
</reference>
<evidence type="ECO:0000256" key="4">
    <source>
        <dbReference type="ARBA" id="ARBA00022692"/>
    </source>
</evidence>
<keyword evidence="6" id="KW-1133">Transmembrane helix</keyword>
<dbReference type="EMBL" id="WUML01000033">
    <property type="protein sequence ID" value="MXO02829.1"/>
    <property type="molecule type" value="Genomic_DNA"/>
</dbReference>
<dbReference type="PANTHER" id="PTHR37937">
    <property type="entry name" value="CONJUGATIVE TRANSFER: DNA TRANSPORT"/>
    <property type="match status" value="1"/>
</dbReference>
<name>A0A6N8TIR7_SHIZO</name>
<protein>
    <submittedName>
        <fullName evidence="8">TraM recognition domain-containing protein</fullName>
    </submittedName>
</protein>
<dbReference type="AlphaFoldDB" id="A0A6N8TIR7"/>
<organism evidence="8 9">
    <name type="scientific">Shinella zoogloeoides</name>
    <name type="common">Crabtreella saccharophila</name>
    <dbReference type="NCBI Taxonomy" id="352475"/>
    <lineage>
        <taxon>Bacteria</taxon>
        <taxon>Pseudomonadati</taxon>
        <taxon>Pseudomonadota</taxon>
        <taxon>Alphaproteobacteria</taxon>
        <taxon>Hyphomicrobiales</taxon>
        <taxon>Rhizobiaceae</taxon>
        <taxon>Shinella</taxon>
    </lineage>
</organism>
<dbReference type="InterPro" id="IPR027417">
    <property type="entry name" value="P-loop_NTPase"/>
</dbReference>
<evidence type="ECO:0000256" key="1">
    <source>
        <dbReference type="ARBA" id="ARBA00004651"/>
    </source>
</evidence>
<comment type="similarity">
    <text evidence="2">Belongs to the VirD4/TraG family.</text>
</comment>
<evidence type="ECO:0000256" key="6">
    <source>
        <dbReference type="ARBA" id="ARBA00022989"/>
    </source>
</evidence>
<comment type="caution">
    <text evidence="8">The sequence shown here is derived from an EMBL/GenBank/DDBJ whole genome shotgun (WGS) entry which is preliminary data.</text>
</comment>
<accession>A0A6N8TIR7</accession>
<proteinExistence type="inferred from homology"/>
<dbReference type="InterPro" id="IPR051539">
    <property type="entry name" value="T4SS-coupling_protein"/>
</dbReference>
<keyword evidence="7" id="KW-0472">Membrane</keyword>